<reference evidence="1 2" key="1">
    <citation type="journal article" date="2012" name="J. Bacteriol.">
        <title>Genome sequence of Rhizobium grahamii CCGE502, a broad-host-range symbiont with low nodulation competitiveness in Phaseolus vulgaris.</title>
        <authorList>
            <person name="Althabegoiti M.J."/>
            <person name="Lozano L."/>
            <person name="Torres-Tejerizo G."/>
            <person name="Ormeno-Orrillo E."/>
            <person name="Rogel M.A."/>
            <person name="Gonzalez V."/>
            <person name="Martinez-Romero E."/>
        </authorList>
    </citation>
    <scope>NUCLEOTIDE SEQUENCE [LARGE SCALE GENOMIC DNA]</scope>
    <source>
        <strain evidence="1 2">CCGE 502</strain>
    </source>
</reference>
<name>S3HDP2_9HYPH</name>
<keyword evidence="2" id="KW-1185">Reference proteome</keyword>
<dbReference type="RefSeq" id="WP_016556229.1">
    <property type="nucleotide sequence ID" value="NZ_AEYE02000027.1"/>
</dbReference>
<dbReference type="HOGENOM" id="CLU_1957811_0_0_5"/>
<protein>
    <submittedName>
        <fullName evidence="1">Uncharacterized protein</fullName>
    </submittedName>
</protein>
<accession>S3HDP2</accession>
<dbReference type="AlphaFoldDB" id="S3HDP2"/>
<sequence length="138" mass="15549">MNLADHFAHPDPREAELSQRLLELGLDLSRLGVMARSALENEKSLATNARRSPAMLAVRLFVWYVTESQHFDPNVLSRPGSIGRSIFTMRRWAAGDPIFAAHVELEISALKYFLYELFQTIKVPPTMIIAAQERLLGA</sequence>
<dbReference type="Proteomes" id="UP000014411">
    <property type="component" value="Unassembled WGS sequence"/>
</dbReference>
<dbReference type="EMBL" id="AEYE02000027">
    <property type="protein sequence ID" value="EPE96170.1"/>
    <property type="molecule type" value="Genomic_DNA"/>
</dbReference>
<evidence type="ECO:0000313" key="2">
    <source>
        <dbReference type="Proteomes" id="UP000014411"/>
    </source>
</evidence>
<comment type="caution">
    <text evidence="1">The sequence shown here is derived from an EMBL/GenBank/DDBJ whole genome shotgun (WGS) entry which is preliminary data.</text>
</comment>
<gene>
    <name evidence="1" type="ORF">RGCCGE502_21355</name>
</gene>
<evidence type="ECO:0000313" key="1">
    <source>
        <dbReference type="EMBL" id="EPE96170.1"/>
    </source>
</evidence>
<organism evidence="1 2">
    <name type="scientific">Rhizobium grahamii CCGE 502</name>
    <dbReference type="NCBI Taxonomy" id="990285"/>
    <lineage>
        <taxon>Bacteria</taxon>
        <taxon>Pseudomonadati</taxon>
        <taxon>Pseudomonadota</taxon>
        <taxon>Alphaproteobacteria</taxon>
        <taxon>Hyphomicrobiales</taxon>
        <taxon>Rhizobiaceae</taxon>
        <taxon>Rhizobium/Agrobacterium group</taxon>
        <taxon>Rhizobium</taxon>
    </lineage>
</organism>
<dbReference type="eggNOG" id="ENOG5031BVC">
    <property type="taxonomic scope" value="Bacteria"/>
</dbReference>
<proteinExistence type="predicted"/>